<reference evidence="2" key="2">
    <citation type="journal article" date="2021" name="PeerJ">
        <title>Extensive microbial diversity within the chicken gut microbiome revealed by metagenomics and culture.</title>
        <authorList>
            <person name="Gilroy R."/>
            <person name="Ravi A."/>
            <person name="Getino M."/>
            <person name="Pursley I."/>
            <person name="Horton D.L."/>
            <person name="Alikhan N.F."/>
            <person name="Baker D."/>
            <person name="Gharbi K."/>
            <person name="Hall N."/>
            <person name="Watson M."/>
            <person name="Adriaenssens E.M."/>
            <person name="Foster-Nyarko E."/>
            <person name="Jarju S."/>
            <person name="Secka A."/>
            <person name="Antonio M."/>
            <person name="Oren A."/>
            <person name="Chaudhuri R.R."/>
            <person name="La Ragione R."/>
            <person name="Hildebrand F."/>
            <person name="Pallen M.J."/>
        </authorList>
    </citation>
    <scope>NUCLEOTIDE SEQUENCE</scope>
    <source>
        <strain evidence="2">1370</strain>
    </source>
</reference>
<protein>
    <submittedName>
        <fullName evidence="2">Uncharacterized protein</fullName>
    </submittedName>
</protein>
<evidence type="ECO:0000313" key="3">
    <source>
        <dbReference type="Proteomes" id="UP000823960"/>
    </source>
</evidence>
<organism evidence="2 3">
    <name type="scientific">Candidatus Faeciplasma avium</name>
    <dbReference type="NCBI Taxonomy" id="2840798"/>
    <lineage>
        <taxon>Bacteria</taxon>
        <taxon>Bacillati</taxon>
        <taxon>Bacillota</taxon>
        <taxon>Clostridia</taxon>
        <taxon>Eubacteriales</taxon>
        <taxon>Oscillospiraceae</taxon>
        <taxon>Oscillospiraceae incertae sedis</taxon>
        <taxon>Candidatus Faeciplasma</taxon>
    </lineage>
</organism>
<dbReference type="PROSITE" id="PS51257">
    <property type="entry name" value="PROKAR_LIPOPROTEIN"/>
    <property type="match status" value="1"/>
</dbReference>
<comment type="caution">
    <text evidence="2">The sequence shown here is derived from an EMBL/GenBank/DDBJ whole genome shotgun (WGS) entry which is preliminary data.</text>
</comment>
<gene>
    <name evidence="2" type="ORF">IAD28_06275</name>
</gene>
<feature type="region of interest" description="Disordered" evidence="1">
    <location>
        <begin position="33"/>
        <end position="56"/>
    </location>
</feature>
<name>A0A9D1T4I6_9FIRM</name>
<dbReference type="EMBL" id="DVOL01000091">
    <property type="protein sequence ID" value="HIV11277.1"/>
    <property type="molecule type" value="Genomic_DNA"/>
</dbReference>
<dbReference type="AlphaFoldDB" id="A0A9D1T4I6"/>
<evidence type="ECO:0000256" key="1">
    <source>
        <dbReference type="SAM" id="MobiDB-lite"/>
    </source>
</evidence>
<reference evidence="2" key="1">
    <citation type="submission" date="2020-10" db="EMBL/GenBank/DDBJ databases">
        <authorList>
            <person name="Gilroy R."/>
        </authorList>
    </citation>
    <scope>NUCLEOTIDE SEQUENCE</scope>
    <source>
        <strain evidence="2">1370</strain>
    </source>
</reference>
<dbReference type="Proteomes" id="UP000823960">
    <property type="component" value="Unassembled WGS sequence"/>
</dbReference>
<evidence type="ECO:0000313" key="2">
    <source>
        <dbReference type="EMBL" id="HIV11277.1"/>
    </source>
</evidence>
<sequence length="491" mass="53639">MMIKSGRKLKPIILFLAAVILIAALCSCGESERTPSDGSISVSADDQPEQLPPAEDSIDYSTLPGRIIKLLEDDSVSFTLGDAEDSQDGYGMLDSTTITLENGGFIYLSRFDSAQSASAYSGYFDETGSSFQSPEETKVNLYSQPVIFWANEEYVICYSAIDGELYVPLCSLLGNPFAGQGSFFPDNPGVFDDKSIDTVTLAVNALDSLGTEYTSEVYDIEPGDGSLGALSEHYYEISNGDSLSVVTFEGEDKSQQYINGFSDDGLIWNDGSVTVDLDYGGAVHIWLRGSEVISYRSETGEHLWTMNRYFGYEAVGAGYDYYRPQYAAGLTEALDQAGVEYKVRRAVAMQNPIYMYQPVSICMVDAGDAGAIYLSCFQDESVALDHASRFSVDGRFYTGLEGMSSITIGFGREYPIHLFRSSEVVVEYSAKSEELLGILEGVFGAEFAGPAAVSGDDYYAVEYTASFVRTYGDLGDTQLPSHQYVIIRSRE</sequence>
<proteinExistence type="predicted"/>
<accession>A0A9D1T4I6</accession>